<dbReference type="Pfam" id="PF02620">
    <property type="entry name" value="YceD"/>
    <property type="match status" value="1"/>
</dbReference>
<gene>
    <name evidence="2" type="ORF">EKD02_08445</name>
</gene>
<reference evidence="2 3" key="1">
    <citation type="submission" date="2018-12" db="EMBL/GenBank/DDBJ databases">
        <authorList>
            <person name="Lunina O.N."/>
            <person name="Grouzdev D.S."/>
            <person name="Gorlenko V.M."/>
            <person name="Savvichev A.S."/>
        </authorList>
    </citation>
    <scope>NUCLEOTIDE SEQUENCE [LARGE SCALE GENOMIC DNA]</scope>
    <source>
        <strain evidence="2 3">BrKhr-17</strain>
    </source>
</reference>
<dbReference type="RefSeq" id="WP_126384994.1">
    <property type="nucleotide sequence ID" value="NZ_CP041698.1"/>
</dbReference>
<accession>A0A3S0L033</accession>
<dbReference type="AlphaFoldDB" id="A0A3S0L033"/>
<comment type="caution">
    <text evidence="2">The sequence shown here is derived from an EMBL/GenBank/DDBJ whole genome shotgun (WGS) entry which is preliminary data.</text>
</comment>
<dbReference type="EMBL" id="RXYK01000014">
    <property type="protein sequence ID" value="RTY36272.1"/>
    <property type="molecule type" value="Genomic_DNA"/>
</dbReference>
<evidence type="ECO:0000313" key="3">
    <source>
        <dbReference type="Proteomes" id="UP000279908"/>
    </source>
</evidence>
<evidence type="ECO:0000256" key="1">
    <source>
        <dbReference type="SAM" id="MobiDB-lite"/>
    </source>
</evidence>
<name>A0A3S0L033_CHLPH</name>
<evidence type="ECO:0000313" key="2">
    <source>
        <dbReference type="EMBL" id="RTY36272.1"/>
    </source>
</evidence>
<proteinExistence type="predicted"/>
<feature type="region of interest" description="Disordered" evidence="1">
    <location>
        <begin position="156"/>
        <end position="178"/>
    </location>
</feature>
<dbReference type="Proteomes" id="UP000279908">
    <property type="component" value="Unassembled WGS sequence"/>
</dbReference>
<dbReference type="InterPro" id="IPR003772">
    <property type="entry name" value="YceD"/>
</dbReference>
<organism evidence="2 3">
    <name type="scientific">Chlorobium phaeovibrioides</name>
    <dbReference type="NCBI Taxonomy" id="1094"/>
    <lineage>
        <taxon>Bacteria</taxon>
        <taxon>Pseudomonadati</taxon>
        <taxon>Chlorobiota</taxon>
        <taxon>Chlorobiia</taxon>
        <taxon>Chlorobiales</taxon>
        <taxon>Chlorobiaceae</taxon>
        <taxon>Chlorobium/Pelodictyon group</taxon>
        <taxon>Chlorobium</taxon>
    </lineage>
</organism>
<sequence length="178" mass="19989">MQTGNALIEIRTAAITEGACVFDFTCRAEDFNDPKLAESGFTDEIRVRAVTQKNGSELMLTLTTDATGEIPCDICLAPVKVSMSGSWRMYCNTDGCSRDEEDEETRRDEYRQLDRTAVGIDLTEDVRETLLLSVPMKVTCTANPDCRLYTGVEKAEKEEKNSTSPWHESLAKLKQNYR</sequence>
<protein>
    <submittedName>
        <fullName evidence="2">DUF177 domain-containing protein</fullName>
    </submittedName>
</protein>